<dbReference type="InterPro" id="IPR045351">
    <property type="entry name" value="DUF6531"/>
</dbReference>
<dbReference type="InterPro" id="IPR056823">
    <property type="entry name" value="TEN-like_YD-shell"/>
</dbReference>
<evidence type="ECO:0000313" key="6">
    <source>
        <dbReference type="EMBL" id="GAA2886691.1"/>
    </source>
</evidence>
<dbReference type="EMBL" id="BAAAVI010000040">
    <property type="protein sequence ID" value="GAA2886691.1"/>
    <property type="molecule type" value="Genomic_DNA"/>
</dbReference>
<dbReference type="Gene3D" id="2.180.10.10">
    <property type="entry name" value="RHS repeat-associated core"/>
    <property type="match status" value="5"/>
</dbReference>
<dbReference type="InterPro" id="IPR050708">
    <property type="entry name" value="T6SS_VgrG/RHS"/>
</dbReference>
<evidence type="ECO:0000313" key="7">
    <source>
        <dbReference type="Proteomes" id="UP001500831"/>
    </source>
</evidence>
<dbReference type="InterPro" id="IPR006558">
    <property type="entry name" value="LamG-like"/>
</dbReference>
<evidence type="ECO:0000256" key="1">
    <source>
        <dbReference type="ARBA" id="ARBA00022729"/>
    </source>
</evidence>
<dbReference type="Pfam" id="PF13385">
    <property type="entry name" value="Laminin_G_3"/>
    <property type="match status" value="2"/>
</dbReference>
<dbReference type="InterPro" id="IPR006530">
    <property type="entry name" value="YD"/>
</dbReference>
<protein>
    <recommendedName>
        <fullName evidence="5">LamG-like jellyroll fold domain-containing protein</fullName>
    </recommendedName>
</protein>
<name>A0ABP6IL00_9ACTN</name>
<feature type="compositionally biased region" description="Low complexity" evidence="4">
    <location>
        <begin position="104"/>
        <end position="126"/>
    </location>
</feature>
<keyword evidence="7" id="KW-1185">Reference proteome</keyword>
<evidence type="ECO:0000256" key="4">
    <source>
        <dbReference type="SAM" id="MobiDB-lite"/>
    </source>
</evidence>
<feature type="domain" description="LamG-like jellyroll fold" evidence="5">
    <location>
        <begin position="1497"/>
        <end position="1636"/>
    </location>
</feature>
<organism evidence="6 7">
    <name type="scientific">Streptosporangium fragile</name>
    <dbReference type="NCBI Taxonomy" id="46186"/>
    <lineage>
        <taxon>Bacteria</taxon>
        <taxon>Bacillati</taxon>
        <taxon>Actinomycetota</taxon>
        <taxon>Actinomycetes</taxon>
        <taxon>Streptosporangiales</taxon>
        <taxon>Streptosporangiaceae</taxon>
        <taxon>Streptosporangium</taxon>
    </lineage>
</organism>
<dbReference type="PANTHER" id="PTHR32305">
    <property type="match status" value="1"/>
</dbReference>
<dbReference type="Pfam" id="PF20148">
    <property type="entry name" value="DUF6531"/>
    <property type="match status" value="1"/>
</dbReference>
<sequence length="2770" mass="296347">MRRNLSWAFSARVKTWASVAILTVLTPGLLLFQEVPVSAVVQPVPVVQGDPDTPKQLTGSAAGLPSLVDSAATASTVKVKPSRRDGKRPKGALPPEKRPVSRVARSAAGKDGGSSAAAARKAQSADAVTNATVPAATVWCEDYPYWSSTQKYSFGDVVYYNAYLWEVTGFSTTVGTPPDWDRAWTRRAACSYHKSPWATPVAPAHGALVASRTPALLARGGSNDAYTVPVTFTFKICDNAAMTTGCTSSGALAKSLGDATAWTVPAGKLTWSKQYWWTVTITDTGSNLTTTSEAMTFTTGVHQPVIGSQLAARGVNGQEFHQSPGNYTTEATDLVVATAGPPLAVNRSYNSMDARTDGIFGAGWSTRWDMKLVREVRGEMVSALVTYPDGRRVRFAANGDGSYQPPPGMYATLAEVTGGGWRLMDKSSTSYVFDAQGRLTTVTDGRGRAQTLVYGTGGKLEKVTAAGGRSLTFTWTGAHVASVSSDPVDGSPVTWTYHYEGDKLTAVCAPVAAPNCTHYAYGSGSQYRGIVQDSEPYGYWRLGDSSGSAAKDLGSGAGAAFYEGRSSGGAPSEVLYGKPGALAGTPDTAVELKNAVVRLPDYALSNLGDQVSVELWFKTTGSGVLMAAGERNDFLLNQPMLYIGTDGKLRGSFHAAAAPMASAGAVNDNAWHHVALTITGDAQALYLDGAQIGTMTGKITTWRPYTEVGHGIVTPGSAPGLPTGTGTQEFPFHGLVDEVAVYGKPLTAAEVAAHHAARAEAPAKLTKITLPSGRVWADNTYDPGTDRIATHVDQHGGTWKLSDLVYAPATGTSTVTVTDPNNNTLTYVHDAWRGNRLISRTDQLSKVTTYAYDTGGFPVKVTDPNNNVTEQVNDARGNVTAIKTCRTATSCQTSYQAFYRNTADEFDPRNDQVTVVRDARSASATDTTYATVTEYTTHGDVAKITTPATPDFPSGRSTTYTYTDGTEAAVGGGTTPAGLVKSAKDLRGNETTYRYTAAGDVAEQTSPSGLKTTFTHDGLGRVASSTQVSEAHPDGVTTTFTYDGLGRMLTQTGPGVKNEVTNVTHTAKVTFTYDPDGNKLTEALSDLTGGDVERKTVYTYDDHGRVETVTDPENGVTRSTWNATGALASTTDPMGTVLTYAYTKRGEPYTTTLKNWTGSPVNPQAPQDVVLESHAYDSGGRLASKTDAMGRTTSYTYFANNRLSQVTAKGARLNGLTTPADVVLQDNTYDAAGNVTKQVTGGSKQVTVERVYDAAGRLTSTTFDPAALKRTTAFEYDAAGNITKKTFTGGSGTRTESTVYAYNVLGLVTRQTVENGDDDLVTTSTYDDRGLVTAVTDPRGNAAGATAADFTTTMRYDGAGRLVETKAPQVTIEKNGSAADGRPTVKYGYDTAGLRTHEVDAEGRTVTSTFDKAGRPASTTLPSYTPPGAPTAPTGQQARWKFDETAGTSAADASGHNHTLTLAGTTAWQSGKTGNGLHLANGDGYAQSAGPVLDTSASYTVAGWVKLDDLTTWQSAASQTGTTSSAFALTYDPDVKKWIWSLTGADASNPASEHVEADTVAQTGTWTHLAGVYDHAAQKIRLYVNGVLNDEAPFTAPWKATGPFVVGRTLNDGDHVDYLRGSVDDLHAYPRALSDEEISAQYGSATSAPCPTTCPTGAVTPKVSFAYDAAGRQTKVTDPRNHVTTTEYDALGRPVRVTEPGPSGPGGQWVSEYNLIGEQLAVVDLTGARTEATYDDLDRKITTTQVERKPTTAAYTTKLEYDTAGNLIKSIDPRSKVTSYAVNAAGEVTGTTDPNNNTSAVEYDLLGRQTKVTDPLKNATEVTYDLAGRKIATKDLTGTGAVVRTFGFGYDPAGNPTSTTSGEGHVTQRTFDALGRLTSLIEPVSADKTITTTFGYDATGARTRLTDGRGHATWTTYNTLGLVESVIEPSTTAHPNAADRTWTSVYDAAGNAVATLQPGGVRIDRVFDPLNRVTKETGTGTSVATPERTVTYDDAGRVTAIGDYTLDYNDRSLLTKVSKATTQVATYAWDGAGNLTQRVDPTGTATYAWDNASRLQTATDPVTGRTWTYGYDNADRLTSKTSANPAGTQSYGYDAVDRLTSHTVKNSSGTELAKITYGWDKDDNLTTKTTTGTAGAGANTYGYDRSGRLTSWTAPGGAITAYEWDDAGNRTKAGDKTFTYDERNRLLSGGGTDYTYTPRGTVATETTGGVTKNLTFDAFDRLITDGEATYGYDALGRMTSRTKGTVQQRFVYSGLTNDIAAVTDGAGAIQARYGRDPSGGLLSLQEGTGPALATMTDLHGDLVGTFSGTALVDSTAYDPFGQVIQRSGTARALGYQGEYTDPDTGKVNMDARWYQPGTGAFASRDTATLTPDPSVQANRYTYANASPLTHADPSGHNSIVINNPVPRPAPKGDPTVTPYYSWGGLSDLVYNGSDSDEDDYWWSRNYSWYATMPQLGDDEIERLGYKYMPNGREVDQPNFWDGKTREDEITRQEYMLRWRPWLKEEQLSSIWVRVGGLNSLESKNVTVAAGGIAYYKSSVGKVKFKNYEYFKGILEYYNIIKAAADGHGIDKNVLAAVIMWEIRAKEVKYGGIGALAAIYYDYRDEKRKGMGWGASIGIAQLELYKARMMLEKYYGKAKWGPGRARLGDVAEEMLDPHRAIHLAAAWMEHLKQNVWYMKDGAKHYLDDKEAAIAYCGCSGVTVVAPGTGNTSINFARFRVWAENGWRDEELKVGNPDPGIKRRRDLERLWAPGGAVDEYWQCNRIGWLNCY</sequence>
<dbReference type="SUPFAM" id="SSF49899">
    <property type="entry name" value="Concanavalin A-like lectins/glucanases"/>
    <property type="match status" value="2"/>
</dbReference>
<keyword evidence="1" id="KW-0732">Signal</keyword>
<proteinExistence type="predicted"/>
<dbReference type="Proteomes" id="UP001500831">
    <property type="component" value="Unassembled WGS sequence"/>
</dbReference>
<gene>
    <name evidence="6" type="ORF">GCM10010517_50470</name>
</gene>
<dbReference type="NCBIfam" id="TIGR03696">
    <property type="entry name" value="Rhs_assc_core"/>
    <property type="match status" value="1"/>
</dbReference>
<dbReference type="InterPro" id="IPR031325">
    <property type="entry name" value="RHS_repeat"/>
</dbReference>
<dbReference type="SMART" id="SM00560">
    <property type="entry name" value="LamGL"/>
    <property type="match status" value="2"/>
</dbReference>
<accession>A0ABP6IL00</accession>
<evidence type="ECO:0000256" key="2">
    <source>
        <dbReference type="ARBA" id="ARBA00022737"/>
    </source>
</evidence>
<reference evidence="7" key="1">
    <citation type="journal article" date="2019" name="Int. J. Syst. Evol. Microbiol.">
        <title>The Global Catalogue of Microorganisms (GCM) 10K type strain sequencing project: providing services to taxonomists for standard genome sequencing and annotation.</title>
        <authorList>
            <consortium name="The Broad Institute Genomics Platform"/>
            <consortium name="The Broad Institute Genome Sequencing Center for Infectious Disease"/>
            <person name="Wu L."/>
            <person name="Ma J."/>
        </authorList>
    </citation>
    <scope>NUCLEOTIDE SEQUENCE [LARGE SCALE GENOMIC DNA]</scope>
    <source>
        <strain evidence="7">JCM 6242</strain>
    </source>
</reference>
<dbReference type="Pfam" id="PF05593">
    <property type="entry name" value="RHS_repeat"/>
    <property type="match status" value="8"/>
</dbReference>
<keyword evidence="3" id="KW-1015">Disulfide bond</keyword>
<dbReference type="NCBIfam" id="TIGR01643">
    <property type="entry name" value="YD_repeat_2x"/>
    <property type="match status" value="12"/>
</dbReference>
<dbReference type="InterPro" id="IPR022385">
    <property type="entry name" value="Rhs_assc_core"/>
</dbReference>
<feature type="region of interest" description="Disordered" evidence="4">
    <location>
        <begin position="75"/>
        <end position="126"/>
    </location>
</feature>
<comment type="caution">
    <text evidence="6">The sequence shown here is derived from an EMBL/GenBank/DDBJ whole genome shotgun (WGS) entry which is preliminary data.</text>
</comment>
<evidence type="ECO:0000256" key="3">
    <source>
        <dbReference type="ARBA" id="ARBA00023157"/>
    </source>
</evidence>
<dbReference type="Pfam" id="PF25023">
    <property type="entry name" value="TEN_YD-shell"/>
    <property type="match status" value="2"/>
</dbReference>
<dbReference type="InterPro" id="IPR013320">
    <property type="entry name" value="ConA-like_dom_sf"/>
</dbReference>
<evidence type="ECO:0000259" key="5">
    <source>
        <dbReference type="SMART" id="SM00560"/>
    </source>
</evidence>
<feature type="domain" description="LamG-like jellyroll fold" evidence="5">
    <location>
        <begin position="609"/>
        <end position="749"/>
    </location>
</feature>
<dbReference type="Gene3D" id="2.60.120.200">
    <property type="match status" value="2"/>
</dbReference>
<keyword evidence="2" id="KW-0677">Repeat</keyword>
<dbReference type="CDD" id="cd00110">
    <property type="entry name" value="LamG"/>
    <property type="match status" value="1"/>
</dbReference>
<feature type="region of interest" description="Disordered" evidence="4">
    <location>
        <begin position="1410"/>
        <end position="1435"/>
    </location>
</feature>
<dbReference type="InterPro" id="IPR001791">
    <property type="entry name" value="Laminin_G"/>
</dbReference>
<dbReference type="PANTHER" id="PTHR32305:SF15">
    <property type="entry name" value="PROTEIN RHSA-RELATED"/>
    <property type="match status" value="1"/>
</dbReference>